<evidence type="ECO:0000313" key="4">
    <source>
        <dbReference type="EMBL" id="CAD8067288.1"/>
    </source>
</evidence>
<dbReference type="EMBL" id="CAJJDN010000022">
    <property type="protein sequence ID" value="CAD8067288.1"/>
    <property type="molecule type" value="Genomic_DNA"/>
</dbReference>
<gene>
    <name evidence="4" type="ORF">PSON_ATCC_30995.1.T0220371</name>
</gene>
<feature type="domain" description="PSI" evidence="3">
    <location>
        <begin position="1250"/>
        <end position="1303"/>
    </location>
</feature>
<proteinExistence type="predicted"/>
<comment type="caution">
    <text evidence="4">The sequence shown here is derived from an EMBL/GenBank/DDBJ whole genome shotgun (WGS) entry which is preliminary data.</text>
</comment>
<dbReference type="OrthoDB" id="303930at2759"/>
<feature type="domain" description="PSI" evidence="3">
    <location>
        <begin position="25"/>
        <end position="84"/>
    </location>
</feature>
<evidence type="ECO:0000256" key="2">
    <source>
        <dbReference type="SAM" id="SignalP"/>
    </source>
</evidence>
<reference evidence="4" key="1">
    <citation type="submission" date="2021-01" db="EMBL/GenBank/DDBJ databases">
        <authorList>
            <consortium name="Genoscope - CEA"/>
            <person name="William W."/>
        </authorList>
    </citation>
    <scope>NUCLEOTIDE SEQUENCE</scope>
</reference>
<keyword evidence="2" id="KW-0732">Signal</keyword>
<keyword evidence="1" id="KW-0325">Glycoprotein</keyword>
<name>A0A8S1LGN0_9CILI</name>
<sequence>MKQILCLWLLIGISLCVTTSITQCECAQLRSKTDCTQRTSLGCSWDETKNTCTTGVVVPPVTITYASYCQSISQADCFKTKGCLWNTDKCTHFTGCTAFNKTTDDECKAISDRCITDGVHCVEIGECKSYLKQIPCVVDQNNKDCFWNKDTCIDATLCEQYPKTLTTDEQCRNKNIKCTVAKEGKGCQDSATSCALQDGPDQCKFGDQQQKQPCFWTGEKCVNKTCENAPISYDTHEKCQNHDSSCTTTGSGCRNITTCTDAKNLEGCKINSTKQKCIWIENQCKDDKCDSAPLTRISNGLCEQFKPGGKCVTKKGGGCKDNGACSSLDEIACEKNRDGGLCIWNVTCKDKICENAPASNDTLDACNQFIPDACTLSATGKGCRTRTCDNAPPSLKSTSECENYKKGCIPKKDGGCQNVTTCDKIDIPEICLKAGLQECVWDKDLNKCLDKTCANAPADSRTSHDKCSTYMPSCTVNAQKNACIEKICENIVESQDCQLDKDNLKCKFRSSCYKQECRLASQKITTHNDCQQHMLSCTLDNTGKGCMPIPPNCSAIKTLEGCVKNNAGGECAWFANKCQDKQCNTAPSNTNDNTACNAYKTYCLVNNNANGCIDPYTVACTQRQNDDNCYSSVGLKCVFSPSNKCRARSCDTASDNTITQPISNGYLQQFSNTQCDSYLEGCVRSNSGTGCRTKATACKDYNEYNCSQKTASGKSCFLNPDNSCVDLVCEQIKLTNHDNCEAATDMSFTCTVAKGANPTNCMTKQETCGQYEENQCKSTKSGKKCIWANGGCREATCSDATDDSSYNTHDKCNKYVNTCTVVERVDKKGCIPRKANCSDYTSTGQCVKNSANADCYWNGDKKCVTFSTMTCAQIVLTTQYTTANCENVKISCKAKGDATACENKICTDYINTNGKTSGTAVTTDDHCKQLYPACTIDNGTNAKACMNKLDTCADQQETKCSYSKAGQCAYVSSNCILQSTQCSQKTGTNLTVSQCSTFNQACSVNLAGTACIDIQAECGGYTSTLANCRKSTAGLCKINSTPACVSAGQVVCADIIKNDTNLLTYQSCQDFSTTCSVKLDGSACLTAANCSQYVADNGADCVKGLDGTCFWYDANGGADPPATCIAINAGTECSKVTAQSGLDDDTCQYYNQSCYANSDGTACYEKKASCLDYSQVQKNCIKTSSGAKCYWYTSGGNSSCIQIQTASTDCPKLLKTQLGINATTDDICKAYNPSCVKNSDGTSCIEVKASCSLYTTSSTNCVNTSGGTKCYWYTSGANSTCIPITSTDCSKVTGNALTFEICQSYNTACSVNSAKTACEAKSCTNKPDTFNHSACSTYLPSCTANKASDATACKIAPTKCSEALVLADCIGSVNDGECEWIQGSVEGSCVKKTCYTKSISSVLDHNTCTTYMSSCTVAREGGCITKGACNTYLSEEQCNNGGNCFWNGRKSLTCVDRSCDKIEESYNNHQLCSGIATLKCTVKSSGLGCQNRQTSCSSYNDKNCYRNSSDQECVMVPQEDGQSKCMEKACTTAGSSFTDHATCYDYLKNNAGDKLSEYCTVALVTAADGTTSASGCQKVGNCTDYAKEQCIVDLEGKLCEWDDVKKCRVKKCETAPETESYDTDEECKEYLDDGSCTVVRDGMGCVVRPDKCEGMSQKQCIKDQTGNVCEYLNGQCFTKSCSTAPPDVNTKDSCAQYSPECTLDETNKCKLEICEDFTFTTDDECEKAKPGCTTDGTRCVLRTLCESANNIAGCVSGLYEIIENNQKKQEKRLCQWQTATKTCVLRKCETAPVSADFDSESKCEAYLPGSNCTTKKGGGCVVKSTCSAATAESACNNVVGKPDDKCTWEKDNGKCRDQGCQDFVFSTHADCKKASPKINCTAGQNGRCTTLSTCEAAQVREACIEGLYNGKLEPCLWINGNCYQYYSCKDVKLLTKTHQDCQQISNQCTSNGETCLAITLCSETNISTEGCKVGYDGPCIKTVPALDSNEQSVCKAYTACTDAFYKTHDDCQKASDKCTTNGATSCAPLGPCSNYTVKAACVKNDFGIATEKSTGLITSTGQCVWENEKCFDEACKDLQGATHFDCYNKLKGCTSDGSKCLTIAACASYNSSKTACETAFGSDGPAGKCLWDAAANNNAGACRVYTCADITGGISTAVCQAALSTCVSNGTICIEKANCSSASYQNAIACNSEGKDGICIFTKSTAAGATPNQGTCVLMTSCNQAKNDSTACFNARDRCLWTPESKTGTTTNPSKCDPHSCTTYKQQNKGVCANFYTFDYKSQQVCVLEGADCKEKDPSTLTQQLCYTASGYTYTWNTATSKCGVCTAVQQNNSNNTTTNPNTTTSNNTDDSGYILGFTTIILGYLVF</sequence>
<feature type="signal peptide" evidence="2">
    <location>
        <begin position="1"/>
        <end position="18"/>
    </location>
</feature>
<dbReference type="SMART" id="SM00423">
    <property type="entry name" value="PSI"/>
    <property type="match status" value="8"/>
</dbReference>
<feature type="domain" description="PSI" evidence="3">
    <location>
        <begin position="552"/>
        <end position="597"/>
    </location>
</feature>
<dbReference type="Pfam" id="PF01508">
    <property type="entry name" value="Paramecium_SA"/>
    <property type="match status" value="25"/>
</dbReference>
<evidence type="ECO:0000259" key="3">
    <source>
        <dbReference type="SMART" id="SM00423"/>
    </source>
</evidence>
<protein>
    <recommendedName>
        <fullName evidence="3">PSI domain-containing protein</fullName>
    </recommendedName>
</protein>
<dbReference type="SMART" id="SM00639">
    <property type="entry name" value="PSA"/>
    <property type="match status" value="28"/>
</dbReference>
<keyword evidence="5" id="KW-1185">Reference proteome</keyword>
<feature type="domain" description="PSI" evidence="3">
    <location>
        <begin position="836"/>
        <end position="886"/>
    </location>
</feature>
<evidence type="ECO:0000313" key="5">
    <source>
        <dbReference type="Proteomes" id="UP000692954"/>
    </source>
</evidence>
<dbReference type="Proteomes" id="UP000692954">
    <property type="component" value="Unassembled WGS sequence"/>
</dbReference>
<feature type="domain" description="PSI" evidence="3">
    <location>
        <begin position="126"/>
        <end position="172"/>
    </location>
</feature>
<feature type="domain" description="PSI" evidence="3">
    <location>
        <begin position="2031"/>
        <end position="2094"/>
    </location>
</feature>
<feature type="domain" description="PSI" evidence="3">
    <location>
        <begin position="1428"/>
        <end position="1473"/>
    </location>
</feature>
<evidence type="ECO:0000256" key="1">
    <source>
        <dbReference type="ARBA" id="ARBA00023180"/>
    </source>
</evidence>
<accession>A0A8S1LGN0</accession>
<organism evidence="4 5">
    <name type="scientific">Paramecium sonneborni</name>
    <dbReference type="NCBI Taxonomy" id="65129"/>
    <lineage>
        <taxon>Eukaryota</taxon>
        <taxon>Sar</taxon>
        <taxon>Alveolata</taxon>
        <taxon>Ciliophora</taxon>
        <taxon>Intramacronucleata</taxon>
        <taxon>Oligohymenophorea</taxon>
        <taxon>Peniculida</taxon>
        <taxon>Parameciidae</taxon>
        <taxon>Paramecium</taxon>
    </lineage>
</organism>
<dbReference type="InterPro" id="IPR002895">
    <property type="entry name" value="Paramecium_SA"/>
</dbReference>
<feature type="domain" description="PSI" evidence="3">
    <location>
        <begin position="421"/>
        <end position="468"/>
    </location>
</feature>
<dbReference type="InterPro" id="IPR016201">
    <property type="entry name" value="PSI"/>
</dbReference>
<feature type="chain" id="PRO_5035874270" description="PSI domain-containing protein" evidence="2">
    <location>
        <begin position="19"/>
        <end position="2368"/>
    </location>
</feature>